<dbReference type="Proteomes" id="UP000681356">
    <property type="component" value="Unassembled WGS sequence"/>
</dbReference>
<name>A0A8J7WDU1_9RHOB</name>
<dbReference type="Gene3D" id="3.40.50.720">
    <property type="entry name" value="NAD(P)-binding Rossmann-like Domain"/>
    <property type="match status" value="1"/>
</dbReference>
<proteinExistence type="predicted"/>
<gene>
    <name evidence="1" type="ORF">KB874_04430</name>
</gene>
<reference evidence="1" key="1">
    <citation type="submission" date="2021-04" db="EMBL/GenBank/DDBJ databases">
        <authorList>
            <person name="Yoon J."/>
        </authorList>
    </citation>
    <scope>NUCLEOTIDE SEQUENCE</scope>
    <source>
        <strain evidence="1">KMU-90</strain>
    </source>
</reference>
<dbReference type="AlphaFoldDB" id="A0A8J7WDU1"/>
<dbReference type="PANTHER" id="PTHR13812">
    <property type="entry name" value="KETIMINE REDUCTASE MU-CRYSTALLIN"/>
    <property type="match status" value="1"/>
</dbReference>
<dbReference type="EMBL" id="JAGTUU010000002">
    <property type="protein sequence ID" value="MBS0123369.1"/>
    <property type="molecule type" value="Genomic_DNA"/>
</dbReference>
<dbReference type="PANTHER" id="PTHR13812:SF19">
    <property type="entry name" value="KETIMINE REDUCTASE MU-CRYSTALLIN"/>
    <property type="match status" value="1"/>
</dbReference>
<dbReference type="InterPro" id="IPR036291">
    <property type="entry name" value="NAD(P)-bd_dom_sf"/>
</dbReference>
<dbReference type="Pfam" id="PF02423">
    <property type="entry name" value="OCD_Mu_crystall"/>
    <property type="match status" value="1"/>
</dbReference>
<dbReference type="SUPFAM" id="SSF51735">
    <property type="entry name" value="NAD(P)-binding Rossmann-fold domains"/>
    <property type="match status" value="1"/>
</dbReference>
<evidence type="ECO:0000313" key="2">
    <source>
        <dbReference type="Proteomes" id="UP000681356"/>
    </source>
</evidence>
<dbReference type="InterPro" id="IPR003462">
    <property type="entry name" value="ODC_Mu_crystall"/>
</dbReference>
<dbReference type="Gene3D" id="3.30.1780.10">
    <property type="entry name" value="ornithine cyclodeaminase, domain 1"/>
    <property type="match status" value="1"/>
</dbReference>
<comment type="caution">
    <text evidence="1">The sequence shown here is derived from an EMBL/GenBank/DDBJ whole genome shotgun (WGS) entry which is preliminary data.</text>
</comment>
<organism evidence="1 2">
    <name type="scientific">Thetidibacter halocola</name>
    <dbReference type="NCBI Taxonomy" id="2827239"/>
    <lineage>
        <taxon>Bacteria</taxon>
        <taxon>Pseudomonadati</taxon>
        <taxon>Pseudomonadota</taxon>
        <taxon>Alphaproteobacteria</taxon>
        <taxon>Rhodobacterales</taxon>
        <taxon>Roseobacteraceae</taxon>
        <taxon>Thetidibacter</taxon>
    </lineage>
</organism>
<sequence>MTTMISFEDGERNLDWLGLTEALAAGHRLPRAEIADVFLYRDPDTLLNRSAWIDGLGIAVKAATVFPRNPDKGLPMVGGAVNLFDDATGGLTAIVDFHLVTKWKTAGDSLLAARRLARPDSRRILIVGAGTVAASLHQAYSAAFPQAGFAVWNRSPDKARAFADERGIDFAPDLAEAVAGADIVTCATMSTDPVIHGEWLQPGTHLDLIGAYRPDMREADDDALIRSRVFVDSYATTLGHIGELKIPLEIGTIRREDVIADYYEPDLFRRETDQEITLFKNGGGAHLDLMTARFILDRWQGGEPARD</sequence>
<dbReference type="GO" id="GO:0005737">
    <property type="term" value="C:cytoplasm"/>
    <property type="evidence" value="ECO:0007669"/>
    <property type="project" value="TreeGrafter"/>
</dbReference>
<dbReference type="InterPro" id="IPR023401">
    <property type="entry name" value="ODC_N"/>
</dbReference>
<accession>A0A8J7WDU1</accession>
<evidence type="ECO:0000313" key="1">
    <source>
        <dbReference type="EMBL" id="MBS0123369.1"/>
    </source>
</evidence>
<keyword evidence="2" id="KW-1185">Reference proteome</keyword>
<dbReference type="RefSeq" id="WP_212535352.1">
    <property type="nucleotide sequence ID" value="NZ_JAGTUU010000002.1"/>
</dbReference>
<protein>
    <submittedName>
        <fullName evidence="1">NAD(P)-binding domain-containing protein</fullName>
    </submittedName>
</protein>